<evidence type="ECO:0000256" key="1">
    <source>
        <dbReference type="SAM" id="MobiDB-lite"/>
    </source>
</evidence>
<dbReference type="OrthoDB" id="9157342at2"/>
<feature type="transmembrane region" description="Helical" evidence="2">
    <location>
        <begin position="94"/>
        <end position="115"/>
    </location>
</feature>
<evidence type="ECO:0000313" key="3">
    <source>
        <dbReference type="EMBL" id="TGD94892.1"/>
    </source>
</evidence>
<feature type="transmembrane region" description="Helical" evidence="2">
    <location>
        <begin position="21"/>
        <end position="42"/>
    </location>
</feature>
<reference evidence="3 4" key="1">
    <citation type="submission" date="2019-04" db="EMBL/GenBank/DDBJ databases">
        <authorList>
            <person name="Feng G."/>
            <person name="Zhu H."/>
        </authorList>
    </citation>
    <scope>NUCLEOTIDE SEQUENCE [LARGE SCALE GENOMIC DNA]</scope>
    <source>
        <strain evidence="3 4">6HR-1</strain>
    </source>
</reference>
<feature type="transmembrane region" description="Helical" evidence="2">
    <location>
        <begin position="49"/>
        <end position="74"/>
    </location>
</feature>
<name>A0A4Z0NGW4_9HYPH</name>
<sequence>MADESVPDPRSKGILIEHKDIIILICGVMIVTVIFGGLILALKDAPHSVLLPMISILGIVSLLLCLSGISYVFVKVKLDNKDQALGLPPGSIQSVIALSLVVLFAILSVFVLTAMGETKTRSLSGLSVPDRDSQIARLGANFAGWQADANGTYTIFVQDPASAGRDDVGKQLIVLIGTLMTSAVSFYFGTRATVAGAAVAAGSDDAARPSPGARTADAPNPSSGAGTQDAAPETENRADAADGARKDQQNDTKPGGTP</sequence>
<feature type="compositionally biased region" description="Basic and acidic residues" evidence="1">
    <location>
        <begin position="234"/>
        <end position="250"/>
    </location>
</feature>
<dbReference type="EMBL" id="SRLB01000036">
    <property type="protein sequence ID" value="TGD94892.1"/>
    <property type="molecule type" value="Genomic_DNA"/>
</dbReference>
<organism evidence="3 4">
    <name type="scientific">Methylobacterium nonmethylotrophicum</name>
    <dbReference type="NCBI Taxonomy" id="1141884"/>
    <lineage>
        <taxon>Bacteria</taxon>
        <taxon>Pseudomonadati</taxon>
        <taxon>Pseudomonadota</taxon>
        <taxon>Alphaproteobacteria</taxon>
        <taxon>Hyphomicrobiales</taxon>
        <taxon>Methylobacteriaceae</taxon>
        <taxon>Methylobacterium</taxon>
    </lineage>
</organism>
<gene>
    <name evidence="3" type="ORF">EU555_30425</name>
</gene>
<keyword evidence="2" id="KW-0812">Transmembrane</keyword>
<protein>
    <submittedName>
        <fullName evidence="3">Uncharacterized protein</fullName>
    </submittedName>
</protein>
<keyword evidence="2" id="KW-0472">Membrane</keyword>
<evidence type="ECO:0000256" key="2">
    <source>
        <dbReference type="SAM" id="Phobius"/>
    </source>
</evidence>
<proteinExistence type="predicted"/>
<dbReference type="AlphaFoldDB" id="A0A4Z0NGW4"/>
<keyword evidence="2" id="KW-1133">Transmembrane helix</keyword>
<evidence type="ECO:0000313" key="4">
    <source>
        <dbReference type="Proteomes" id="UP000297535"/>
    </source>
</evidence>
<keyword evidence="4" id="KW-1185">Reference proteome</keyword>
<comment type="caution">
    <text evidence="3">The sequence shown here is derived from an EMBL/GenBank/DDBJ whole genome shotgun (WGS) entry which is preliminary data.</text>
</comment>
<feature type="region of interest" description="Disordered" evidence="1">
    <location>
        <begin position="203"/>
        <end position="258"/>
    </location>
</feature>
<accession>A0A4Z0NGW4</accession>
<dbReference type="RefSeq" id="WP_135419082.1">
    <property type="nucleotide sequence ID" value="NZ_SRLB01000036.1"/>
</dbReference>
<dbReference type="Proteomes" id="UP000297535">
    <property type="component" value="Unassembled WGS sequence"/>
</dbReference>